<organism evidence="2 3">
    <name type="scientific">Streptomyces aquilus</name>
    <dbReference type="NCBI Taxonomy" id="2548456"/>
    <lineage>
        <taxon>Bacteria</taxon>
        <taxon>Bacillati</taxon>
        <taxon>Actinomycetota</taxon>
        <taxon>Actinomycetes</taxon>
        <taxon>Kitasatosporales</taxon>
        <taxon>Streptomycetaceae</taxon>
        <taxon>Streptomyces</taxon>
    </lineage>
</organism>
<keyword evidence="3" id="KW-1185">Reference proteome</keyword>
<reference evidence="2 3" key="1">
    <citation type="submission" date="2018-12" db="EMBL/GenBank/DDBJ databases">
        <authorList>
            <person name="Li K."/>
        </authorList>
    </citation>
    <scope>NUCLEOTIDE SEQUENCE [LARGE SCALE GENOMIC DNA]</scope>
    <source>
        <strain evidence="3">CR22</strain>
    </source>
</reference>
<evidence type="ECO:0000256" key="1">
    <source>
        <dbReference type="SAM" id="Phobius"/>
    </source>
</evidence>
<evidence type="ECO:0000313" key="3">
    <source>
        <dbReference type="Proteomes" id="UP000280197"/>
    </source>
</evidence>
<dbReference type="EMBL" id="CP034463">
    <property type="protein sequence ID" value="AZP14782.1"/>
    <property type="molecule type" value="Genomic_DNA"/>
</dbReference>
<dbReference type="Proteomes" id="UP000280197">
    <property type="component" value="Chromosome"/>
</dbReference>
<evidence type="ECO:0000313" key="2">
    <source>
        <dbReference type="EMBL" id="AZP14782.1"/>
    </source>
</evidence>
<keyword evidence="1" id="KW-0472">Membrane</keyword>
<keyword evidence="1" id="KW-0812">Transmembrane</keyword>
<accession>A0A3Q9BUM9</accession>
<name>A0A3Q9BUM9_9ACTN</name>
<sequence>MVTTPHTEALLETRLQQTLDQMSDESLARLAQTLQTVAHYAEDSRRQVTRTLASPELTAALAQIAGAVERFRNVSEPQLAAAAAVLMQAYPPAPCDDVPDELRAELDETLREFSTTDAALLSPDAARTVFVCFCGLLAVLALIQVSLTSPTADFLFGKVSEYEPYGTAAMAAAAVAWDRVHRRPQDDEEDGD</sequence>
<protein>
    <submittedName>
        <fullName evidence="2">Uncharacterized protein</fullName>
    </submittedName>
</protein>
<proteinExistence type="predicted"/>
<dbReference type="RefSeq" id="WP_126269169.1">
    <property type="nucleotide sequence ID" value="NZ_CP034463.1"/>
</dbReference>
<gene>
    <name evidence="2" type="ORF">EJC51_00530</name>
</gene>
<keyword evidence="1" id="KW-1133">Transmembrane helix</keyword>
<dbReference type="AlphaFoldDB" id="A0A3Q9BUM9"/>
<feature type="transmembrane region" description="Helical" evidence="1">
    <location>
        <begin position="128"/>
        <end position="147"/>
    </location>
</feature>
<dbReference type="KEGG" id="saqu:EJC51_00530"/>